<evidence type="ECO:0000313" key="1">
    <source>
        <dbReference type="EMBL" id="SHK14928.1"/>
    </source>
</evidence>
<protein>
    <submittedName>
        <fullName evidence="1">Uncharacterized protein</fullName>
    </submittedName>
</protein>
<dbReference type="AlphaFoldDB" id="A0A1M6Q499"/>
<gene>
    <name evidence="1" type="ORF">SAMN05443637_10379</name>
</gene>
<dbReference type="EMBL" id="FRAP01000003">
    <property type="protein sequence ID" value="SHK14928.1"/>
    <property type="molecule type" value="Genomic_DNA"/>
</dbReference>
<proteinExistence type="predicted"/>
<name>A0A1M6Q499_PSETH</name>
<dbReference type="RefSeq" id="WP_073455637.1">
    <property type="nucleotide sequence ID" value="NZ_FRAP01000003.1"/>
</dbReference>
<dbReference type="Proteomes" id="UP000184363">
    <property type="component" value="Unassembled WGS sequence"/>
</dbReference>
<sequence length="100" mass="10368">MASGEPSGVPEIVGARRYVQDRRAAAPASLDEVFGGSAVGTQHADAAVARQDERMLAAGHALVDALIARGITDPDDVEAEALLTPTRRSPRPIPATAPSR</sequence>
<accession>A0A1M6Q499</accession>
<reference evidence="1 2" key="1">
    <citation type="submission" date="2016-11" db="EMBL/GenBank/DDBJ databases">
        <authorList>
            <person name="Jaros S."/>
            <person name="Januszkiewicz K."/>
            <person name="Wedrychowicz H."/>
        </authorList>
    </citation>
    <scope>NUCLEOTIDE SEQUENCE [LARGE SCALE GENOMIC DNA]</scope>
    <source>
        <strain evidence="1 2">DSM 43832</strain>
    </source>
</reference>
<keyword evidence="2" id="KW-1185">Reference proteome</keyword>
<organism evidence="1 2">
    <name type="scientific">Pseudonocardia thermophila</name>
    <dbReference type="NCBI Taxonomy" id="1848"/>
    <lineage>
        <taxon>Bacteria</taxon>
        <taxon>Bacillati</taxon>
        <taxon>Actinomycetota</taxon>
        <taxon>Actinomycetes</taxon>
        <taxon>Pseudonocardiales</taxon>
        <taxon>Pseudonocardiaceae</taxon>
        <taxon>Pseudonocardia</taxon>
    </lineage>
</organism>
<evidence type="ECO:0000313" key="2">
    <source>
        <dbReference type="Proteomes" id="UP000184363"/>
    </source>
</evidence>